<dbReference type="Gene3D" id="3.30.565.10">
    <property type="entry name" value="Histidine kinase-like ATPase, C-terminal domain"/>
    <property type="match status" value="1"/>
</dbReference>
<dbReference type="PANTHER" id="PTHR45436">
    <property type="entry name" value="SENSOR HISTIDINE KINASE YKOH"/>
    <property type="match status" value="1"/>
</dbReference>
<dbReference type="PROSITE" id="PS50885">
    <property type="entry name" value="HAMP"/>
    <property type="match status" value="1"/>
</dbReference>
<dbReference type="SUPFAM" id="SSF55874">
    <property type="entry name" value="ATPase domain of HSP90 chaperone/DNA topoisomerase II/histidine kinase"/>
    <property type="match status" value="1"/>
</dbReference>
<dbReference type="Pfam" id="PF00512">
    <property type="entry name" value="HisKA"/>
    <property type="match status" value="1"/>
</dbReference>
<dbReference type="InterPro" id="IPR004358">
    <property type="entry name" value="Sig_transdc_His_kin-like_C"/>
</dbReference>
<dbReference type="GO" id="GO:0000155">
    <property type="term" value="F:phosphorelay sensor kinase activity"/>
    <property type="evidence" value="ECO:0007669"/>
    <property type="project" value="InterPro"/>
</dbReference>
<dbReference type="PANTHER" id="PTHR45436:SF5">
    <property type="entry name" value="SENSOR HISTIDINE KINASE TRCS"/>
    <property type="match status" value="1"/>
</dbReference>
<dbReference type="SUPFAM" id="SSF158472">
    <property type="entry name" value="HAMP domain-like"/>
    <property type="match status" value="1"/>
</dbReference>
<dbReference type="PRINTS" id="PR00344">
    <property type="entry name" value="BCTRLSENSOR"/>
</dbReference>
<keyword evidence="9" id="KW-0902">Two-component regulatory system</keyword>
<dbReference type="CDD" id="cd00075">
    <property type="entry name" value="HATPase"/>
    <property type="match status" value="1"/>
</dbReference>
<comment type="subcellular location">
    <subcellularLocation>
        <location evidence="2">Membrane</location>
    </subcellularLocation>
</comment>
<keyword evidence="7 14" id="KW-0418">Kinase</keyword>
<dbReference type="CDD" id="cd06225">
    <property type="entry name" value="HAMP"/>
    <property type="match status" value="1"/>
</dbReference>
<dbReference type="PROSITE" id="PS50109">
    <property type="entry name" value="HIS_KIN"/>
    <property type="match status" value="1"/>
</dbReference>
<reference evidence="14" key="2">
    <citation type="submission" date="2021-04" db="EMBL/GenBank/DDBJ databases">
        <authorList>
            <person name="Gilroy R."/>
        </authorList>
    </citation>
    <scope>NUCLEOTIDE SEQUENCE</scope>
    <source>
        <strain evidence="14">3436</strain>
    </source>
</reference>
<feature type="domain" description="HAMP" evidence="13">
    <location>
        <begin position="189"/>
        <end position="241"/>
    </location>
</feature>
<dbReference type="InterPro" id="IPR005467">
    <property type="entry name" value="His_kinase_dom"/>
</dbReference>
<dbReference type="GO" id="GO:0005886">
    <property type="term" value="C:plasma membrane"/>
    <property type="evidence" value="ECO:0007669"/>
    <property type="project" value="TreeGrafter"/>
</dbReference>
<dbReference type="SMART" id="SM00304">
    <property type="entry name" value="HAMP"/>
    <property type="match status" value="1"/>
</dbReference>
<dbReference type="Proteomes" id="UP000824031">
    <property type="component" value="Unassembled WGS sequence"/>
</dbReference>
<dbReference type="EMBL" id="DXBO01000167">
    <property type="protein sequence ID" value="HIZ49306.1"/>
    <property type="molecule type" value="Genomic_DNA"/>
</dbReference>
<keyword evidence="6" id="KW-0812">Transmembrane</keyword>
<reference evidence="14" key="1">
    <citation type="journal article" date="2021" name="PeerJ">
        <title>Extensive microbial diversity within the chicken gut microbiome revealed by metagenomics and culture.</title>
        <authorList>
            <person name="Gilroy R."/>
            <person name="Ravi A."/>
            <person name="Getino M."/>
            <person name="Pursley I."/>
            <person name="Horton D.L."/>
            <person name="Alikhan N.F."/>
            <person name="Baker D."/>
            <person name="Gharbi K."/>
            <person name="Hall N."/>
            <person name="Watson M."/>
            <person name="Adriaenssens E.M."/>
            <person name="Foster-Nyarko E."/>
            <person name="Jarju S."/>
            <person name="Secka A."/>
            <person name="Antonio M."/>
            <person name="Oren A."/>
            <person name="Chaudhuri R.R."/>
            <person name="La Ragione R."/>
            <person name="Hildebrand F."/>
            <person name="Pallen M.J."/>
        </authorList>
    </citation>
    <scope>NUCLEOTIDE SEQUENCE</scope>
    <source>
        <strain evidence="14">3436</strain>
    </source>
</reference>
<feature type="domain" description="Histidine kinase" evidence="12">
    <location>
        <begin position="256"/>
        <end position="465"/>
    </location>
</feature>
<dbReference type="Gene3D" id="6.10.340.10">
    <property type="match status" value="1"/>
</dbReference>
<dbReference type="InterPro" id="IPR003594">
    <property type="entry name" value="HATPase_dom"/>
</dbReference>
<dbReference type="SUPFAM" id="SSF47384">
    <property type="entry name" value="Homodimeric domain of signal transducing histidine kinase"/>
    <property type="match status" value="1"/>
</dbReference>
<evidence type="ECO:0000256" key="8">
    <source>
        <dbReference type="ARBA" id="ARBA00022989"/>
    </source>
</evidence>
<dbReference type="InterPro" id="IPR003661">
    <property type="entry name" value="HisK_dim/P_dom"/>
</dbReference>
<evidence type="ECO:0000256" key="5">
    <source>
        <dbReference type="ARBA" id="ARBA00022679"/>
    </source>
</evidence>
<dbReference type="Pfam" id="PF00672">
    <property type="entry name" value="HAMP"/>
    <property type="match status" value="1"/>
</dbReference>
<comment type="caution">
    <text evidence="14">The sequence shown here is derived from an EMBL/GenBank/DDBJ whole genome shotgun (WGS) entry which is preliminary data.</text>
</comment>
<evidence type="ECO:0000256" key="2">
    <source>
        <dbReference type="ARBA" id="ARBA00004370"/>
    </source>
</evidence>
<evidence type="ECO:0000256" key="6">
    <source>
        <dbReference type="ARBA" id="ARBA00022692"/>
    </source>
</evidence>
<name>A0A9D2F5C3_9FIRM</name>
<gene>
    <name evidence="14" type="ORF">H9810_11355</name>
</gene>
<feature type="chain" id="PRO_5038432047" description="histidine kinase" evidence="11">
    <location>
        <begin position="22"/>
        <end position="468"/>
    </location>
</feature>
<keyword evidence="4" id="KW-0597">Phosphoprotein</keyword>
<keyword evidence="5" id="KW-0808">Transferase</keyword>
<evidence type="ECO:0000256" key="7">
    <source>
        <dbReference type="ARBA" id="ARBA00022777"/>
    </source>
</evidence>
<feature type="signal peptide" evidence="11">
    <location>
        <begin position="1"/>
        <end position="21"/>
    </location>
</feature>
<keyword evidence="8" id="KW-1133">Transmembrane helix</keyword>
<evidence type="ECO:0000256" key="9">
    <source>
        <dbReference type="ARBA" id="ARBA00023012"/>
    </source>
</evidence>
<comment type="catalytic activity">
    <reaction evidence="1">
        <text>ATP + protein L-histidine = ADP + protein N-phospho-L-histidine.</text>
        <dbReference type="EC" id="2.7.13.3"/>
    </reaction>
</comment>
<dbReference type="InterPro" id="IPR036097">
    <property type="entry name" value="HisK_dim/P_sf"/>
</dbReference>
<keyword evidence="11" id="KW-0732">Signal</keyword>
<keyword evidence="10" id="KW-0472">Membrane</keyword>
<evidence type="ECO:0000256" key="11">
    <source>
        <dbReference type="SAM" id="SignalP"/>
    </source>
</evidence>
<evidence type="ECO:0000313" key="14">
    <source>
        <dbReference type="EMBL" id="HIZ49306.1"/>
    </source>
</evidence>
<dbReference type="Gene3D" id="1.10.287.130">
    <property type="match status" value="1"/>
</dbReference>
<dbReference type="AlphaFoldDB" id="A0A9D2F5C3"/>
<organism evidence="14 15">
    <name type="scientific">Candidatus Gemmiger excrementavium</name>
    <dbReference type="NCBI Taxonomy" id="2838608"/>
    <lineage>
        <taxon>Bacteria</taxon>
        <taxon>Bacillati</taxon>
        <taxon>Bacillota</taxon>
        <taxon>Clostridia</taxon>
        <taxon>Eubacteriales</taxon>
        <taxon>Gemmiger</taxon>
    </lineage>
</organism>
<sequence>MKFAHKLTLAIVLPLCVALSAGGTWSIHQNFRAALDAAARTYGADQMEQRYALENALSAVQGDSANEIYSCLCAYEQEQRTLGREELLFAVMGENGTMLYSNLPAEVPYRSQRQAVAVGEDRVLYVEAGTADYQLLGTPLRGLSRPLWLINVYEVSAQFAERDRQIRQHLALEGVALLLAGAAAVLVARLLTQPLQRLETASAALSRGDLSARANLASGDELEQLGRAFNDMAVAMTGQMQALQEEAARQKRFVAAFTHEIKTPMTAILGYADLLRRGEQPPEKRHRAAGYIYRESGRLETLSRELLLLFGLEQGGVALEPVQLRVIWDEVERSLPELTGCLAREGGDVTLRANRALLATLVRNLVLNAAAADTEQGIIRLWCDRRDGMLRLGVTDTGPGIPAEELEKLREPFYRPDKSRSRQNGGNGLGLTICECIANAHGTTLHIESEPGRGTTVWITAEEAAPCV</sequence>
<evidence type="ECO:0000256" key="10">
    <source>
        <dbReference type="ARBA" id="ARBA00023136"/>
    </source>
</evidence>
<dbReference type="InterPro" id="IPR050428">
    <property type="entry name" value="TCS_sensor_his_kinase"/>
</dbReference>
<dbReference type="CDD" id="cd00082">
    <property type="entry name" value="HisKA"/>
    <property type="match status" value="1"/>
</dbReference>
<dbReference type="EC" id="2.7.13.3" evidence="3"/>
<protein>
    <recommendedName>
        <fullName evidence="3">histidine kinase</fullName>
        <ecNumber evidence="3">2.7.13.3</ecNumber>
    </recommendedName>
</protein>
<dbReference type="Pfam" id="PF02518">
    <property type="entry name" value="HATPase_c"/>
    <property type="match status" value="1"/>
</dbReference>
<accession>A0A9D2F5C3</accession>
<dbReference type="SMART" id="SM00388">
    <property type="entry name" value="HisKA"/>
    <property type="match status" value="1"/>
</dbReference>
<evidence type="ECO:0000256" key="4">
    <source>
        <dbReference type="ARBA" id="ARBA00022553"/>
    </source>
</evidence>
<dbReference type="InterPro" id="IPR003660">
    <property type="entry name" value="HAMP_dom"/>
</dbReference>
<evidence type="ECO:0000256" key="3">
    <source>
        <dbReference type="ARBA" id="ARBA00012438"/>
    </source>
</evidence>
<evidence type="ECO:0000313" key="15">
    <source>
        <dbReference type="Proteomes" id="UP000824031"/>
    </source>
</evidence>
<evidence type="ECO:0000259" key="12">
    <source>
        <dbReference type="PROSITE" id="PS50109"/>
    </source>
</evidence>
<dbReference type="InterPro" id="IPR036890">
    <property type="entry name" value="HATPase_C_sf"/>
</dbReference>
<dbReference type="SMART" id="SM00387">
    <property type="entry name" value="HATPase_c"/>
    <property type="match status" value="1"/>
</dbReference>
<evidence type="ECO:0000259" key="13">
    <source>
        <dbReference type="PROSITE" id="PS50885"/>
    </source>
</evidence>
<evidence type="ECO:0000256" key="1">
    <source>
        <dbReference type="ARBA" id="ARBA00000085"/>
    </source>
</evidence>
<proteinExistence type="predicted"/>